<feature type="binding site" evidence="4">
    <location>
        <position position="174"/>
    </location>
    <ligand>
        <name>substrate</name>
    </ligand>
</feature>
<comment type="domain">
    <text evidence="4">Contains a large N-terminal NADP-binding domain, and a smaller C-terminal substrate-binding domain.</text>
</comment>
<feature type="binding site" evidence="4">
    <location>
        <begin position="31"/>
        <end position="32"/>
    </location>
    <ligand>
        <name>NADP(+)</name>
        <dbReference type="ChEBI" id="CHEBI:58349"/>
    </ligand>
</feature>
<dbReference type="EC" id="5.1.3.20" evidence="4"/>
<feature type="binding site" evidence="4">
    <location>
        <position position="43"/>
    </location>
    <ligand>
        <name>NADP(+)</name>
        <dbReference type="ChEBI" id="CHEBI:58349"/>
    </ligand>
</feature>
<comment type="catalytic activity">
    <reaction evidence="4">
        <text>ADP-D-glycero-beta-D-manno-heptose = ADP-L-glycero-beta-D-manno-heptose</text>
        <dbReference type="Rhea" id="RHEA:17577"/>
        <dbReference type="ChEBI" id="CHEBI:59967"/>
        <dbReference type="ChEBI" id="CHEBI:61506"/>
        <dbReference type="EC" id="5.1.3.20"/>
    </reaction>
</comment>
<protein>
    <recommendedName>
        <fullName evidence="4">ADP-L-glycero-D-manno-heptose-6-epimerase</fullName>
        <ecNumber evidence="4">5.1.3.20</ecNumber>
    </recommendedName>
    <alternativeName>
        <fullName evidence="4">ADP-L-glycero-beta-D-manno-heptose-6-epimerase</fullName>
        <shortName evidence="4">ADP-glyceromanno-heptose 6-epimerase</shortName>
        <shortName evidence="4">ADP-hep 6-epimerase</shortName>
        <shortName evidence="4">AGME</shortName>
    </alternativeName>
</protein>
<accession>A0A1I6MJL3</accession>
<dbReference type="Proteomes" id="UP000199024">
    <property type="component" value="Unassembled WGS sequence"/>
</dbReference>
<feature type="binding site" evidence="4">
    <location>
        <position position="183"/>
    </location>
    <ligand>
        <name>NADP(+)</name>
        <dbReference type="ChEBI" id="CHEBI:58349"/>
    </ligand>
</feature>
<comment type="cofactor">
    <cofactor evidence="4">
        <name>NADP(+)</name>
        <dbReference type="ChEBI" id="CHEBI:58349"/>
    </cofactor>
    <text evidence="4">Binds 1 NADP(+) per subunit.</text>
</comment>
<feature type="active site" description="Proton acceptor" evidence="4">
    <location>
        <position position="145"/>
    </location>
</feature>
<evidence type="ECO:0000313" key="7">
    <source>
        <dbReference type="Proteomes" id="UP000199024"/>
    </source>
</evidence>
<comment type="subunit">
    <text evidence="4">Homopentamer.</text>
</comment>
<dbReference type="InterPro" id="IPR036291">
    <property type="entry name" value="NAD(P)-bd_dom_sf"/>
</dbReference>
<evidence type="ECO:0000256" key="3">
    <source>
        <dbReference type="ARBA" id="ARBA00023277"/>
    </source>
</evidence>
<dbReference type="AlphaFoldDB" id="A0A1I6MJL3"/>
<keyword evidence="7" id="KW-1185">Reference proteome</keyword>
<dbReference type="RefSeq" id="WP_089839688.1">
    <property type="nucleotide sequence ID" value="NZ_FOZL01000001.1"/>
</dbReference>
<dbReference type="Gene3D" id="3.90.25.10">
    <property type="entry name" value="UDP-galactose 4-epimerase, domain 1"/>
    <property type="match status" value="1"/>
</dbReference>
<feature type="domain" description="NAD-dependent epimerase/dehydratase" evidence="5">
    <location>
        <begin position="2"/>
        <end position="235"/>
    </location>
</feature>
<comment type="similarity">
    <text evidence="4">Belongs to the NAD(P)-dependent epimerase/dehydratase family. HldD subfamily.</text>
</comment>
<dbReference type="GO" id="GO:0050661">
    <property type="term" value="F:NADP binding"/>
    <property type="evidence" value="ECO:0007669"/>
    <property type="project" value="InterPro"/>
</dbReference>
<sequence>MIIVTGGAGFIGSNLIHQLNALGKRNILVVDNLAPAPNLSGPKFLNLQAAQYADYMDKLDFLEALLEGDFDDTEIEAIFHQGACSNTLEDDGRYMMHNNYDYSKVLLHYAVDNKIPLIYASTAATYGLSEVFKEVPANEKPLNVYGFSKLVFDNYLRRRIENIDSAVVGLRYFNVYGPREQHKGRMASVIHHFTKQLKDTGTIRMFEGSGGYADGEQRRDFVFVKDLCRINLFFAGLLPDSPKEPVQAIVNAGTGNARTFKAVAEALMAVHGEGKIEYIPFPGDLKNRYQHFTEADVAGLRAAGYTAPFTSLEEGIKQTFAEEPVK</sequence>
<feature type="binding site" evidence="4">
    <location>
        <position position="175"/>
    </location>
    <ligand>
        <name>NADP(+)</name>
        <dbReference type="ChEBI" id="CHEBI:58349"/>
    </ligand>
</feature>
<gene>
    <name evidence="4" type="primary">hldD</name>
    <name evidence="6" type="ORF">SAMN05421771_2786</name>
</gene>
<dbReference type="OrthoDB" id="9766450at2"/>
<feature type="binding site" evidence="4">
    <location>
        <position position="185"/>
    </location>
    <ligand>
        <name>substrate</name>
    </ligand>
</feature>
<feature type="binding site" evidence="4">
    <location>
        <position position="219"/>
    </location>
    <ligand>
        <name>substrate</name>
    </ligand>
</feature>
<reference evidence="6 7" key="1">
    <citation type="submission" date="2016-10" db="EMBL/GenBank/DDBJ databases">
        <authorList>
            <person name="de Groot N.N."/>
        </authorList>
    </citation>
    <scope>NUCLEOTIDE SEQUENCE [LARGE SCALE GENOMIC DNA]</scope>
    <source>
        <strain evidence="6 7">DSM 21001</strain>
    </source>
</reference>
<evidence type="ECO:0000256" key="1">
    <source>
        <dbReference type="ARBA" id="ARBA00022857"/>
    </source>
</evidence>
<dbReference type="UniPathway" id="UPA00356">
    <property type="reaction ID" value="UER00440"/>
</dbReference>
<dbReference type="SUPFAM" id="SSF51735">
    <property type="entry name" value="NAD(P)-binding Rossmann-fold domains"/>
    <property type="match status" value="1"/>
</dbReference>
<feature type="binding site" evidence="4">
    <location>
        <begin position="206"/>
        <end position="209"/>
    </location>
    <ligand>
        <name>substrate</name>
    </ligand>
</feature>
<feature type="binding site" evidence="4">
    <location>
        <position position="289"/>
    </location>
    <ligand>
        <name>substrate</name>
    </ligand>
</feature>
<keyword evidence="2 4" id="KW-0413">Isomerase</keyword>
<feature type="binding site" evidence="4">
    <location>
        <position position="192"/>
    </location>
    <ligand>
        <name>substrate</name>
    </ligand>
</feature>
<keyword evidence="1 4" id="KW-0521">NADP</keyword>
<evidence type="ECO:0000313" key="6">
    <source>
        <dbReference type="EMBL" id="SFS15808.1"/>
    </source>
</evidence>
<name>A0A1I6MJL3_9BACT</name>
<dbReference type="HAMAP" id="MF_01601">
    <property type="entry name" value="Heptose_epimerase"/>
    <property type="match status" value="1"/>
</dbReference>
<dbReference type="NCBIfam" id="TIGR02197">
    <property type="entry name" value="heptose_epim"/>
    <property type="match status" value="1"/>
</dbReference>
<feature type="binding site" evidence="4">
    <location>
        <position position="58"/>
    </location>
    <ligand>
        <name>NADP(+)</name>
        <dbReference type="ChEBI" id="CHEBI:58349"/>
    </ligand>
</feature>
<feature type="binding site" evidence="4">
    <location>
        <position position="149"/>
    </location>
    <ligand>
        <name>NADP(+)</name>
        <dbReference type="ChEBI" id="CHEBI:58349"/>
    </ligand>
</feature>
<dbReference type="STRING" id="474950.SAMN05421771_2786"/>
<proteinExistence type="inferred from homology"/>
<comment type="pathway">
    <text evidence="4">Nucleotide-sugar biosynthesis; ADP-L-glycero-beta-D-manno-heptose biosynthesis; ADP-L-glycero-beta-D-manno-heptose from D-glycero-beta-D-manno-heptose 7-phosphate: step 4/4.</text>
</comment>
<feature type="binding site" evidence="4">
    <location>
        <position position="98"/>
    </location>
    <ligand>
        <name>NADP(+)</name>
        <dbReference type="ChEBI" id="CHEBI:58349"/>
    </ligand>
</feature>
<dbReference type="GO" id="GO:0097171">
    <property type="term" value="P:ADP-L-glycero-beta-D-manno-heptose biosynthetic process"/>
    <property type="evidence" value="ECO:0007669"/>
    <property type="project" value="UniProtKB-UniPathway"/>
</dbReference>
<dbReference type="EMBL" id="FOZL01000001">
    <property type="protein sequence ID" value="SFS15808.1"/>
    <property type="molecule type" value="Genomic_DNA"/>
</dbReference>
<keyword evidence="3 4" id="KW-0119">Carbohydrate metabolism</keyword>
<feature type="active site" description="Proton acceptor" evidence="4">
    <location>
        <position position="183"/>
    </location>
</feature>
<comment type="function">
    <text evidence="4">Catalyzes the interconversion between ADP-D-glycero-beta-D-manno-heptose and ADP-L-glycero-beta-D-manno-heptose via an epimerization at carbon 6 of the heptose.</text>
</comment>
<dbReference type="InterPro" id="IPR001509">
    <property type="entry name" value="Epimerase_deHydtase"/>
</dbReference>
<evidence type="ECO:0000256" key="2">
    <source>
        <dbReference type="ARBA" id="ARBA00023235"/>
    </source>
</evidence>
<dbReference type="PANTHER" id="PTHR43103:SF3">
    <property type="entry name" value="ADP-L-GLYCERO-D-MANNO-HEPTOSE-6-EPIMERASE"/>
    <property type="match status" value="1"/>
</dbReference>
<dbReference type="Gene3D" id="3.40.50.720">
    <property type="entry name" value="NAD(P)-binding Rossmann-like Domain"/>
    <property type="match status" value="1"/>
</dbReference>
<dbReference type="InterPro" id="IPR011912">
    <property type="entry name" value="Heptose_epim"/>
</dbReference>
<dbReference type="Pfam" id="PF01370">
    <property type="entry name" value="Epimerase"/>
    <property type="match status" value="1"/>
</dbReference>
<feature type="binding site" evidence="4">
    <location>
        <begin position="81"/>
        <end position="85"/>
    </location>
    <ligand>
        <name>NADP(+)</name>
        <dbReference type="ChEBI" id="CHEBI:58349"/>
    </ligand>
</feature>
<dbReference type="PANTHER" id="PTHR43103">
    <property type="entry name" value="NUCLEOSIDE-DIPHOSPHATE-SUGAR EPIMERASE"/>
    <property type="match status" value="1"/>
</dbReference>
<evidence type="ECO:0000259" key="5">
    <source>
        <dbReference type="Pfam" id="PF01370"/>
    </source>
</evidence>
<dbReference type="GO" id="GO:0008712">
    <property type="term" value="F:ADP-glyceromanno-heptose 6-epimerase activity"/>
    <property type="evidence" value="ECO:0007669"/>
    <property type="project" value="UniProtKB-UniRule"/>
</dbReference>
<dbReference type="GO" id="GO:0005975">
    <property type="term" value="P:carbohydrate metabolic process"/>
    <property type="evidence" value="ECO:0007669"/>
    <property type="project" value="UniProtKB-UniRule"/>
</dbReference>
<dbReference type="CDD" id="cd05248">
    <property type="entry name" value="ADP_GME_SDR_e"/>
    <property type="match status" value="1"/>
</dbReference>
<feature type="binding site" evidence="4">
    <location>
        <begin position="10"/>
        <end position="11"/>
    </location>
    <ligand>
        <name>NADP(+)</name>
        <dbReference type="ChEBI" id="CHEBI:58349"/>
    </ligand>
</feature>
<organism evidence="6 7">
    <name type="scientific">Granulicella pectinivorans</name>
    <dbReference type="NCBI Taxonomy" id="474950"/>
    <lineage>
        <taxon>Bacteria</taxon>
        <taxon>Pseudomonadati</taxon>
        <taxon>Acidobacteriota</taxon>
        <taxon>Terriglobia</taxon>
        <taxon>Terriglobales</taxon>
        <taxon>Acidobacteriaceae</taxon>
        <taxon>Granulicella</taxon>
    </lineage>
</organism>
<evidence type="ECO:0000256" key="4">
    <source>
        <dbReference type="HAMAP-Rule" id="MF_01601"/>
    </source>
</evidence>